<dbReference type="PANTHER" id="PTHR33392:SF6">
    <property type="entry name" value="POLYISOPRENYL-TEICHOIC ACID--PEPTIDOGLYCAN TEICHOIC ACID TRANSFERASE TAGU"/>
    <property type="match status" value="1"/>
</dbReference>
<dbReference type="InterPro" id="IPR050922">
    <property type="entry name" value="LytR/CpsA/Psr_CW_biosynth"/>
</dbReference>
<evidence type="ECO:0000259" key="3">
    <source>
        <dbReference type="Pfam" id="PF03816"/>
    </source>
</evidence>
<evidence type="ECO:0000313" key="4">
    <source>
        <dbReference type="EMBL" id="CAB5008904.1"/>
    </source>
</evidence>
<sequence>MSNWWNEGAEGGDEPGRQPRNSVPADDGFDALDGLDSAGRVPADNPYDGPAAGSLRPSPWHIASPLLAALSFGFVAFRNGHRRLAFAQMLVSAAFGIAALTVWYNDYWVHIAITEWYLIIALASVFLVCGVAGAAAVVQWRDCEHWRAGTATLWGARLTTAVAILVVAAPAAAATYVIEPQIQVARNSFVSAPTAQPHELEDPSSTEPPGPHGTDPTGVDTSMVGTDDTATSPSTSSIPDTVWLGVDTGPVAETVDVGSSTRINVLLLGGDAGPGRWNLRTDSMNLVSIDTATGDSAIIGIPRNLLHAPLPPGALKSIFPNGFDDLMNALFVWGTKHTKTVKNALGDTDVPGATLTTASIAELLGVRIDAWVLVDMAGFIDLIDAFGGLDVYVPKKVPAPGNVPAGKHRLPRSYSKGWHEMDGTDALAFARTRHADSDYYRMARQRCLLASIADQKGASAVAKHWPAVSRVIAKRLRTNLTSSLLKRILKLAGSGVNKARSVALTPPLVPSGRWNAKTVRQIVADTISNSGKYAPKSTTATGPDGSGPTTTTKIGEAPVSGAAANIDEVCRTHR</sequence>
<feature type="domain" description="Cell envelope-related transcriptional attenuator" evidence="3">
    <location>
        <begin position="280"/>
        <end position="455"/>
    </location>
</feature>
<dbReference type="Gene3D" id="3.40.630.190">
    <property type="entry name" value="LCP protein"/>
    <property type="match status" value="1"/>
</dbReference>
<dbReference type="PANTHER" id="PTHR33392">
    <property type="entry name" value="POLYISOPRENYL-TEICHOIC ACID--PEPTIDOGLYCAN TEICHOIC ACID TRANSFERASE TAGU"/>
    <property type="match status" value="1"/>
</dbReference>
<protein>
    <submittedName>
        <fullName evidence="4">Unannotated protein</fullName>
    </submittedName>
</protein>
<reference evidence="4" key="1">
    <citation type="submission" date="2020-05" db="EMBL/GenBank/DDBJ databases">
        <authorList>
            <person name="Chiriac C."/>
            <person name="Salcher M."/>
            <person name="Ghai R."/>
            <person name="Kavagutti S V."/>
        </authorList>
    </citation>
    <scope>NUCLEOTIDE SEQUENCE</scope>
</reference>
<feature type="transmembrane region" description="Helical" evidence="2">
    <location>
        <begin position="60"/>
        <end position="77"/>
    </location>
</feature>
<name>A0A6J7Q3T5_9ZZZZ</name>
<proteinExistence type="predicted"/>
<feature type="transmembrane region" description="Helical" evidence="2">
    <location>
        <begin position="116"/>
        <end position="138"/>
    </location>
</feature>
<gene>
    <name evidence="4" type="ORF">UFOPK3954_02201</name>
</gene>
<dbReference type="Pfam" id="PF03816">
    <property type="entry name" value="LytR_cpsA_psr"/>
    <property type="match status" value="1"/>
</dbReference>
<dbReference type="AlphaFoldDB" id="A0A6J7Q3T5"/>
<keyword evidence="2" id="KW-1133">Transmembrane helix</keyword>
<feature type="region of interest" description="Disordered" evidence="1">
    <location>
        <begin position="530"/>
        <end position="558"/>
    </location>
</feature>
<evidence type="ECO:0000256" key="2">
    <source>
        <dbReference type="SAM" id="Phobius"/>
    </source>
</evidence>
<keyword evidence="2" id="KW-0472">Membrane</keyword>
<feature type="transmembrane region" description="Helical" evidence="2">
    <location>
        <begin position="158"/>
        <end position="178"/>
    </location>
</feature>
<dbReference type="InterPro" id="IPR004474">
    <property type="entry name" value="LytR_CpsA_psr"/>
</dbReference>
<feature type="region of interest" description="Disordered" evidence="1">
    <location>
        <begin position="1"/>
        <end position="34"/>
    </location>
</feature>
<dbReference type="EMBL" id="CAFBON010000308">
    <property type="protein sequence ID" value="CAB5008904.1"/>
    <property type="molecule type" value="Genomic_DNA"/>
</dbReference>
<feature type="compositionally biased region" description="Low complexity" evidence="1">
    <location>
        <begin position="226"/>
        <end position="238"/>
    </location>
</feature>
<feature type="transmembrane region" description="Helical" evidence="2">
    <location>
        <begin position="84"/>
        <end position="104"/>
    </location>
</feature>
<keyword evidence="2" id="KW-0812">Transmembrane</keyword>
<organism evidence="4">
    <name type="scientific">freshwater metagenome</name>
    <dbReference type="NCBI Taxonomy" id="449393"/>
    <lineage>
        <taxon>unclassified sequences</taxon>
        <taxon>metagenomes</taxon>
        <taxon>ecological metagenomes</taxon>
    </lineage>
</organism>
<feature type="compositionally biased region" description="Low complexity" evidence="1">
    <location>
        <begin position="537"/>
        <end position="552"/>
    </location>
</feature>
<evidence type="ECO:0000256" key="1">
    <source>
        <dbReference type="SAM" id="MobiDB-lite"/>
    </source>
</evidence>
<dbReference type="NCBIfam" id="TIGR00350">
    <property type="entry name" value="lytR_cpsA_psr"/>
    <property type="match status" value="1"/>
</dbReference>
<accession>A0A6J7Q3T5</accession>
<feature type="region of interest" description="Disordered" evidence="1">
    <location>
        <begin position="193"/>
        <end position="238"/>
    </location>
</feature>